<dbReference type="Proteomes" id="UP000784294">
    <property type="component" value="Unassembled WGS sequence"/>
</dbReference>
<organism evidence="2 3">
    <name type="scientific">Protopolystoma xenopodis</name>
    <dbReference type="NCBI Taxonomy" id="117903"/>
    <lineage>
        <taxon>Eukaryota</taxon>
        <taxon>Metazoa</taxon>
        <taxon>Spiralia</taxon>
        <taxon>Lophotrochozoa</taxon>
        <taxon>Platyhelminthes</taxon>
        <taxon>Monogenea</taxon>
        <taxon>Polyopisthocotylea</taxon>
        <taxon>Polystomatidea</taxon>
        <taxon>Polystomatidae</taxon>
        <taxon>Protopolystoma</taxon>
    </lineage>
</organism>
<feature type="compositionally biased region" description="Low complexity" evidence="1">
    <location>
        <begin position="8"/>
        <end position="20"/>
    </location>
</feature>
<protein>
    <submittedName>
        <fullName evidence="2">Uncharacterized protein</fullName>
    </submittedName>
</protein>
<name>A0A3S5FGB8_9PLAT</name>
<gene>
    <name evidence="2" type="ORF">PXEA_LOCUS30626</name>
</gene>
<evidence type="ECO:0000313" key="3">
    <source>
        <dbReference type="Proteomes" id="UP000784294"/>
    </source>
</evidence>
<evidence type="ECO:0000313" key="2">
    <source>
        <dbReference type="EMBL" id="VEL37186.1"/>
    </source>
</evidence>
<dbReference type="AlphaFoldDB" id="A0A3S5FGB8"/>
<accession>A0A3S5FGB8</accession>
<feature type="region of interest" description="Disordered" evidence="1">
    <location>
        <begin position="1"/>
        <end position="20"/>
    </location>
</feature>
<comment type="caution">
    <text evidence="2">The sequence shown here is derived from an EMBL/GenBank/DDBJ whole genome shotgun (WGS) entry which is preliminary data.</text>
</comment>
<reference evidence="2" key="1">
    <citation type="submission" date="2018-11" db="EMBL/GenBank/DDBJ databases">
        <authorList>
            <consortium name="Pathogen Informatics"/>
        </authorList>
    </citation>
    <scope>NUCLEOTIDE SEQUENCE</scope>
</reference>
<dbReference type="EMBL" id="CAAALY010254256">
    <property type="protein sequence ID" value="VEL37186.1"/>
    <property type="molecule type" value="Genomic_DNA"/>
</dbReference>
<proteinExistence type="predicted"/>
<evidence type="ECO:0000256" key="1">
    <source>
        <dbReference type="SAM" id="MobiDB-lite"/>
    </source>
</evidence>
<keyword evidence="3" id="KW-1185">Reference proteome</keyword>
<sequence>MTRANSHSSGLLPDAPSDLDSLDLTFDTRSARRCLAGDGELADSDSNWATLVMPLTKEVRR</sequence>